<accession>A0A1L9UWQ9</accession>
<keyword evidence="3" id="KW-1185">Reference proteome</keyword>
<reference evidence="3" key="1">
    <citation type="journal article" date="2017" name="Genome Biol.">
        <title>Comparative genomics reveals high biological diversity and specific adaptations in the industrially and medically important fungal genus Aspergillus.</title>
        <authorList>
            <person name="de Vries R.P."/>
            <person name="Riley R."/>
            <person name="Wiebenga A."/>
            <person name="Aguilar-Osorio G."/>
            <person name="Amillis S."/>
            <person name="Uchima C.A."/>
            <person name="Anderluh G."/>
            <person name="Asadollahi M."/>
            <person name="Askin M."/>
            <person name="Barry K."/>
            <person name="Battaglia E."/>
            <person name="Bayram O."/>
            <person name="Benocci T."/>
            <person name="Braus-Stromeyer S.A."/>
            <person name="Caldana C."/>
            <person name="Canovas D."/>
            <person name="Cerqueira G.C."/>
            <person name="Chen F."/>
            <person name="Chen W."/>
            <person name="Choi C."/>
            <person name="Clum A."/>
            <person name="Dos Santos R.A."/>
            <person name="Damasio A.R."/>
            <person name="Diallinas G."/>
            <person name="Emri T."/>
            <person name="Fekete E."/>
            <person name="Flipphi M."/>
            <person name="Freyberg S."/>
            <person name="Gallo A."/>
            <person name="Gournas C."/>
            <person name="Habgood R."/>
            <person name="Hainaut M."/>
            <person name="Harispe M.L."/>
            <person name="Henrissat B."/>
            <person name="Hilden K.S."/>
            <person name="Hope R."/>
            <person name="Hossain A."/>
            <person name="Karabika E."/>
            <person name="Karaffa L."/>
            <person name="Karanyi Z."/>
            <person name="Krasevec N."/>
            <person name="Kuo A."/>
            <person name="Kusch H."/>
            <person name="LaButti K."/>
            <person name="Lagendijk E.L."/>
            <person name="Lapidus A."/>
            <person name="Levasseur A."/>
            <person name="Lindquist E."/>
            <person name="Lipzen A."/>
            <person name="Logrieco A.F."/>
            <person name="MacCabe A."/>
            <person name="Maekelae M.R."/>
            <person name="Malavazi I."/>
            <person name="Melin P."/>
            <person name="Meyer V."/>
            <person name="Mielnichuk N."/>
            <person name="Miskei M."/>
            <person name="Molnar A.P."/>
            <person name="Mule G."/>
            <person name="Ngan C.Y."/>
            <person name="Orejas M."/>
            <person name="Orosz E."/>
            <person name="Ouedraogo J.P."/>
            <person name="Overkamp K.M."/>
            <person name="Park H.-S."/>
            <person name="Perrone G."/>
            <person name="Piumi F."/>
            <person name="Punt P.J."/>
            <person name="Ram A.F."/>
            <person name="Ramon A."/>
            <person name="Rauscher S."/>
            <person name="Record E."/>
            <person name="Riano-Pachon D.M."/>
            <person name="Robert V."/>
            <person name="Roehrig J."/>
            <person name="Ruller R."/>
            <person name="Salamov A."/>
            <person name="Salih N.S."/>
            <person name="Samson R.A."/>
            <person name="Sandor E."/>
            <person name="Sanguinetti M."/>
            <person name="Schuetze T."/>
            <person name="Sepcic K."/>
            <person name="Shelest E."/>
            <person name="Sherlock G."/>
            <person name="Sophianopoulou V."/>
            <person name="Squina F.M."/>
            <person name="Sun H."/>
            <person name="Susca A."/>
            <person name="Todd R.B."/>
            <person name="Tsang A."/>
            <person name="Unkles S.E."/>
            <person name="van de Wiele N."/>
            <person name="van Rossen-Uffink D."/>
            <person name="Oliveira J.V."/>
            <person name="Vesth T.C."/>
            <person name="Visser J."/>
            <person name="Yu J.-H."/>
            <person name="Zhou M."/>
            <person name="Andersen M.R."/>
            <person name="Archer D.B."/>
            <person name="Baker S.E."/>
            <person name="Benoit I."/>
            <person name="Brakhage A.A."/>
            <person name="Braus G.H."/>
            <person name="Fischer R."/>
            <person name="Frisvad J.C."/>
            <person name="Goldman G.H."/>
            <person name="Houbraken J."/>
            <person name="Oakley B."/>
            <person name="Pocsi I."/>
            <person name="Scazzocchio C."/>
            <person name="Seiboth B."/>
            <person name="vanKuyk P.A."/>
            <person name="Wortman J."/>
            <person name="Dyer P.S."/>
            <person name="Grigoriev I.V."/>
        </authorList>
    </citation>
    <scope>NUCLEOTIDE SEQUENCE [LARGE SCALE GENOMIC DNA]</scope>
    <source>
        <strain evidence="3">CBS 101740 / IMI 381727 / IBT 21946</strain>
    </source>
</reference>
<dbReference type="OrthoDB" id="4477964at2759"/>
<dbReference type="GeneID" id="93581639"/>
<feature type="region of interest" description="Disordered" evidence="1">
    <location>
        <begin position="95"/>
        <end position="124"/>
    </location>
</feature>
<evidence type="ECO:0000256" key="1">
    <source>
        <dbReference type="SAM" id="MobiDB-lite"/>
    </source>
</evidence>
<feature type="compositionally biased region" description="Basic and acidic residues" evidence="1">
    <location>
        <begin position="103"/>
        <end position="113"/>
    </location>
</feature>
<gene>
    <name evidence="2" type="ORF">ASPBRDRAFT_72100</name>
</gene>
<dbReference type="RefSeq" id="XP_067483313.1">
    <property type="nucleotide sequence ID" value="XM_067629152.1"/>
</dbReference>
<name>A0A1L9UWQ9_ASPBC</name>
<proteinExistence type="predicted"/>
<dbReference type="Proteomes" id="UP000184499">
    <property type="component" value="Unassembled WGS sequence"/>
</dbReference>
<evidence type="ECO:0000313" key="2">
    <source>
        <dbReference type="EMBL" id="OJJ76066.1"/>
    </source>
</evidence>
<organism evidence="2 3">
    <name type="scientific">Aspergillus brasiliensis (strain CBS 101740 / IMI 381727 / IBT 21946)</name>
    <dbReference type="NCBI Taxonomy" id="767769"/>
    <lineage>
        <taxon>Eukaryota</taxon>
        <taxon>Fungi</taxon>
        <taxon>Dikarya</taxon>
        <taxon>Ascomycota</taxon>
        <taxon>Pezizomycotina</taxon>
        <taxon>Eurotiomycetes</taxon>
        <taxon>Eurotiomycetidae</taxon>
        <taxon>Eurotiales</taxon>
        <taxon>Aspergillaceae</taxon>
        <taxon>Aspergillus</taxon>
        <taxon>Aspergillus subgen. Circumdati</taxon>
    </lineage>
</organism>
<protein>
    <submittedName>
        <fullName evidence="2">Uncharacterized protein</fullName>
    </submittedName>
</protein>
<evidence type="ECO:0000313" key="3">
    <source>
        <dbReference type="Proteomes" id="UP000184499"/>
    </source>
</evidence>
<dbReference type="EMBL" id="KV878680">
    <property type="protein sequence ID" value="OJJ76066.1"/>
    <property type="molecule type" value="Genomic_DNA"/>
</dbReference>
<dbReference type="AlphaFoldDB" id="A0A1L9UWQ9"/>
<sequence>MIIYSIEPDRLSPLSGLLCIRYRDSISTINHNSTYIITIEIRVRLMRKLCPVKPPAETPSSVPSPHGAVILDRISTRPVKEQICIQTLSGKRNSLAGLDSFQDDPRSAPDPELLRPVTPPDCIG</sequence>
<dbReference type="VEuPathDB" id="FungiDB:ASPBRDRAFT_72100"/>